<dbReference type="Pfam" id="PF11199">
    <property type="entry name" value="DUF2891"/>
    <property type="match status" value="1"/>
</dbReference>
<evidence type="ECO:0000313" key="1">
    <source>
        <dbReference type="EMBL" id="VVT13110.1"/>
    </source>
</evidence>
<accession>A0A5E7Z378</accession>
<name>A0A5E7Z378_9SPHN</name>
<proteinExistence type="predicted"/>
<dbReference type="AlphaFoldDB" id="A0A5E7Z378"/>
<dbReference type="RefSeq" id="WP_151990731.1">
    <property type="nucleotide sequence ID" value="NZ_LR701528.1"/>
</dbReference>
<reference evidence="1 2" key="1">
    <citation type="submission" date="2019-09" db="EMBL/GenBank/DDBJ databases">
        <authorList>
            <person name="Dittami M. S."/>
        </authorList>
    </citation>
    <scope>NUCLEOTIDE SEQUENCE [LARGE SCALE GENOMIC DNA]</scope>
    <source>
        <strain evidence="1">SPHINGO391</strain>
    </source>
</reference>
<protein>
    <recommendedName>
        <fullName evidence="3">DUF2891 family protein</fullName>
    </recommendedName>
</protein>
<sequence>MTHALDQATAGRFAAMTLGHLTREWPYKLDQTLGGPDDLALPKTLHPIFHGSYDWHSCVHGWWQVMRLARLFPAMPEAAAVEALADRMLVAERAAGELAYLARPTTGSFERPYGWGWLLALHDELALRPDHGWAAAIEPLARAFAARFADYLPKLVYPVRSGKHDCTAFALVHALRWARTHDTALATLIEARAREWFGADRDCRPWEPSGEDFLSATLCEAVLMRDVLGASFEGWLSDFLPDPFGAAAACLRAPALVSDRSDGRLAHLDGVNLSRAWGWRSIADALPDPVRARGIADAHLAEALPHLADDYMGEHWLATFALLALDA</sequence>
<dbReference type="Proteomes" id="UP000326857">
    <property type="component" value="Unassembled WGS sequence"/>
</dbReference>
<evidence type="ECO:0008006" key="3">
    <source>
        <dbReference type="Google" id="ProtNLM"/>
    </source>
</evidence>
<organism evidence="1 2">
    <name type="scientific">Sphingomonas aurantiaca</name>
    <dbReference type="NCBI Taxonomy" id="185949"/>
    <lineage>
        <taxon>Bacteria</taxon>
        <taxon>Pseudomonadati</taxon>
        <taxon>Pseudomonadota</taxon>
        <taxon>Alphaproteobacteria</taxon>
        <taxon>Sphingomonadales</taxon>
        <taxon>Sphingomonadaceae</taxon>
        <taxon>Sphingomonas</taxon>
    </lineage>
</organism>
<dbReference type="InterPro" id="IPR021365">
    <property type="entry name" value="DUF2891"/>
</dbReference>
<evidence type="ECO:0000313" key="2">
    <source>
        <dbReference type="Proteomes" id="UP000326857"/>
    </source>
</evidence>
<dbReference type="EMBL" id="CABVLI010000039">
    <property type="protein sequence ID" value="VVT13110.1"/>
    <property type="molecule type" value="Genomic_DNA"/>
</dbReference>
<gene>
    <name evidence="1" type="ORF">SPHINGO391_440048</name>
</gene>